<evidence type="ECO:0000256" key="9">
    <source>
        <dbReference type="ARBA" id="ARBA00023160"/>
    </source>
</evidence>
<evidence type="ECO:0000256" key="3">
    <source>
        <dbReference type="ARBA" id="ARBA00012333"/>
    </source>
</evidence>
<dbReference type="PATRIC" id="fig|1603606.3.peg.2197"/>
<dbReference type="Pfam" id="PF08541">
    <property type="entry name" value="ACP_syn_III_C"/>
    <property type="match status" value="1"/>
</dbReference>
<comment type="domain">
    <text evidence="13">The last Arg residue of the ACP-binding site is essential for the weak association between ACP/AcpP and FabH.</text>
</comment>
<evidence type="ECO:0000313" key="16">
    <source>
        <dbReference type="EMBL" id="ALC16801.1"/>
    </source>
</evidence>
<keyword evidence="9 13" id="KW-0275">Fatty acid biosynthesis</keyword>
<dbReference type="FunFam" id="3.40.47.10:FF:000004">
    <property type="entry name" value="3-oxoacyl-[acyl-carrier-protein] synthase 3"/>
    <property type="match status" value="1"/>
</dbReference>
<comment type="subunit">
    <text evidence="13">Homodimer.</text>
</comment>
<reference evidence="16 17" key="1">
    <citation type="submission" date="2015-07" db="EMBL/GenBank/DDBJ databases">
        <title>Isolation and Genomic Characterization of a Novel Halophilic Metal-Reducing Deltaproteobacterium from the Deep Subsurface.</title>
        <authorList>
            <person name="Badalamenti J.P."/>
            <person name="Summers Z.M."/>
            <person name="Gralnick J.A."/>
            <person name="Bond D.R."/>
        </authorList>
    </citation>
    <scope>NUCLEOTIDE SEQUENCE [LARGE SCALE GENOMIC DNA]</scope>
    <source>
        <strain evidence="16 17">WTL</strain>
    </source>
</reference>
<dbReference type="NCBIfam" id="TIGR00747">
    <property type="entry name" value="fabH"/>
    <property type="match status" value="1"/>
</dbReference>
<gene>
    <name evidence="16" type="primary">fabH-2</name>
    <name evidence="13" type="synonym">fabH</name>
    <name evidence="16" type="ORF">DSOUD_2034</name>
</gene>
<comment type="subcellular location">
    <subcellularLocation>
        <location evidence="13">Cytoplasm</location>
    </subcellularLocation>
</comment>
<dbReference type="RefSeq" id="WP_053550868.1">
    <property type="nucleotide sequence ID" value="NZ_CP010802.1"/>
</dbReference>
<dbReference type="STRING" id="1603606.DSOUD_2034"/>
<evidence type="ECO:0000256" key="5">
    <source>
        <dbReference type="ARBA" id="ARBA00022516"/>
    </source>
</evidence>
<evidence type="ECO:0000313" key="17">
    <source>
        <dbReference type="Proteomes" id="UP000057158"/>
    </source>
</evidence>
<dbReference type="PANTHER" id="PTHR34069:SF2">
    <property type="entry name" value="BETA-KETOACYL-[ACYL-CARRIER-PROTEIN] SYNTHASE III"/>
    <property type="match status" value="1"/>
</dbReference>
<dbReference type="AlphaFoldDB" id="A0A0M4D323"/>
<protein>
    <recommendedName>
        <fullName evidence="3 13">Beta-ketoacyl-[acyl-carrier-protein] synthase III</fullName>
        <shortName evidence="13">Beta-ketoacyl-ACP synthase III</shortName>
        <shortName evidence="13">KAS III</shortName>
        <ecNumber evidence="3 13">2.3.1.180</ecNumber>
    </recommendedName>
    <alternativeName>
        <fullName evidence="13">3-oxoacyl-[acyl-carrier-protein] synthase 3</fullName>
    </alternativeName>
    <alternativeName>
        <fullName evidence="13">3-oxoacyl-[acyl-carrier-protein] synthase III</fullName>
    </alternativeName>
</protein>
<dbReference type="UniPathway" id="UPA00094"/>
<keyword evidence="11 13" id="KW-0012">Acyltransferase</keyword>
<dbReference type="EMBL" id="CP010802">
    <property type="protein sequence ID" value="ALC16801.1"/>
    <property type="molecule type" value="Genomic_DNA"/>
</dbReference>
<comment type="pathway">
    <text evidence="1 13">Lipid metabolism; fatty acid biosynthesis.</text>
</comment>
<dbReference type="Proteomes" id="UP000057158">
    <property type="component" value="Chromosome"/>
</dbReference>
<comment type="catalytic activity">
    <reaction evidence="12">
        <text>malonyl-[ACP] + acetyl-CoA + H(+) = 3-oxobutanoyl-[ACP] + CO2 + CoA</text>
        <dbReference type="Rhea" id="RHEA:12080"/>
        <dbReference type="Rhea" id="RHEA-COMP:9623"/>
        <dbReference type="Rhea" id="RHEA-COMP:9625"/>
        <dbReference type="ChEBI" id="CHEBI:15378"/>
        <dbReference type="ChEBI" id="CHEBI:16526"/>
        <dbReference type="ChEBI" id="CHEBI:57287"/>
        <dbReference type="ChEBI" id="CHEBI:57288"/>
        <dbReference type="ChEBI" id="CHEBI:78449"/>
        <dbReference type="ChEBI" id="CHEBI:78450"/>
        <dbReference type="EC" id="2.3.1.180"/>
    </reaction>
    <physiologicalReaction direction="left-to-right" evidence="12">
        <dbReference type="Rhea" id="RHEA:12081"/>
    </physiologicalReaction>
</comment>
<keyword evidence="17" id="KW-1185">Reference proteome</keyword>
<dbReference type="HAMAP" id="MF_01815">
    <property type="entry name" value="FabH"/>
    <property type="match status" value="1"/>
</dbReference>
<dbReference type="GO" id="GO:0033818">
    <property type="term" value="F:beta-ketoacyl-acyl-carrier-protein synthase III activity"/>
    <property type="evidence" value="ECO:0007669"/>
    <property type="project" value="UniProtKB-UniRule"/>
</dbReference>
<dbReference type="OrthoDB" id="9815506at2"/>
<dbReference type="Pfam" id="PF08545">
    <property type="entry name" value="ACP_syn_III"/>
    <property type="match status" value="1"/>
</dbReference>
<dbReference type="InterPro" id="IPR013747">
    <property type="entry name" value="ACP_syn_III_C"/>
</dbReference>
<proteinExistence type="inferred from homology"/>
<evidence type="ECO:0000256" key="1">
    <source>
        <dbReference type="ARBA" id="ARBA00005194"/>
    </source>
</evidence>
<dbReference type="InterPro" id="IPR004655">
    <property type="entry name" value="FabH"/>
</dbReference>
<evidence type="ECO:0000256" key="10">
    <source>
        <dbReference type="ARBA" id="ARBA00023268"/>
    </source>
</evidence>
<feature type="domain" description="Beta-ketoacyl-[acyl-carrier-protein] synthase III C-terminal" evidence="14">
    <location>
        <begin position="237"/>
        <end position="326"/>
    </location>
</feature>
<feature type="region of interest" description="ACP-binding" evidence="13">
    <location>
        <begin position="254"/>
        <end position="258"/>
    </location>
</feature>
<accession>A0A0M4D323</accession>
<sequence>MKKARIIGTGSYVPEKVLTNFDLEKTLDTTDEWIVARTGIHERHVAAEGEFTSDLATNAARKALEMAGVAAEEIDLIVVGTITGDFPWPATACLVQSNLGIKGCAAFDVSAACSGFLYALDAATKQIQSGAVKKALVIGAEVLTRAIDWQDRNTCVLFGDGAGAVVLEAQEGDQGVLSTHLHADGSYWELLYQPGFGSRFPASAEGLAERLPFLKMQGNEVFKVAVRSLHEVAVEALEANGLVASDIDLFIPHQANRRILEATAKRLGLRDEQVYINVDRFGNTSGASIPIALDEANRLGRIKAGDMLLFDAFGGGFTWAAAMVRW</sequence>
<evidence type="ECO:0000259" key="14">
    <source>
        <dbReference type="Pfam" id="PF08541"/>
    </source>
</evidence>
<dbReference type="GO" id="GO:0005737">
    <property type="term" value="C:cytoplasm"/>
    <property type="evidence" value="ECO:0007669"/>
    <property type="project" value="UniProtKB-SubCell"/>
</dbReference>
<evidence type="ECO:0000256" key="11">
    <source>
        <dbReference type="ARBA" id="ARBA00023315"/>
    </source>
</evidence>
<dbReference type="GO" id="GO:0006633">
    <property type="term" value="P:fatty acid biosynthetic process"/>
    <property type="evidence" value="ECO:0007669"/>
    <property type="project" value="UniProtKB-UniRule"/>
</dbReference>
<dbReference type="EC" id="2.3.1.180" evidence="3 13"/>
<dbReference type="GO" id="GO:0044550">
    <property type="term" value="P:secondary metabolite biosynthetic process"/>
    <property type="evidence" value="ECO:0007669"/>
    <property type="project" value="TreeGrafter"/>
</dbReference>
<feature type="active site" evidence="13">
    <location>
        <position position="283"/>
    </location>
</feature>
<feature type="active site" evidence="13">
    <location>
        <position position="253"/>
    </location>
</feature>
<keyword evidence="4 13" id="KW-0963">Cytoplasm</keyword>
<evidence type="ECO:0000256" key="12">
    <source>
        <dbReference type="ARBA" id="ARBA00051096"/>
    </source>
</evidence>
<feature type="domain" description="Beta-ketoacyl-[acyl-carrier-protein] synthase III N-terminal" evidence="15">
    <location>
        <begin position="107"/>
        <end position="185"/>
    </location>
</feature>
<evidence type="ECO:0000259" key="15">
    <source>
        <dbReference type="Pfam" id="PF08545"/>
    </source>
</evidence>
<keyword evidence="7 13" id="KW-0276">Fatty acid metabolism</keyword>
<keyword evidence="6 13" id="KW-0808">Transferase</keyword>
<dbReference type="SUPFAM" id="SSF53901">
    <property type="entry name" value="Thiolase-like"/>
    <property type="match status" value="1"/>
</dbReference>
<keyword evidence="10 13" id="KW-0511">Multifunctional enzyme</keyword>
<organism evidence="16 17">
    <name type="scientific">Desulfuromonas soudanensis</name>
    <dbReference type="NCBI Taxonomy" id="1603606"/>
    <lineage>
        <taxon>Bacteria</taxon>
        <taxon>Pseudomonadati</taxon>
        <taxon>Thermodesulfobacteriota</taxon>
        <taxon>Desulfuromonadia</taxon>
        <taxon>Desulfuromonadales</taxon>
        <taxon>Desulfuromonadaceae</taxon>
        <taxon>Desulfuromonas</taxon>
    </lineage>
</organism>
<dbReference type="InterPro" id="IPR013751">
    <property type="entry name" value="ACP_syn_III_N"/>
</dbReference>
<evidence type="ECO:0000256" key="7">
    <source>
        <dbReference type="ARBA" id="ARBA00022832"/>
    </source>
</evidence>
<comment type="function">
    <text evidence="13">Catalyzes the condensation reaction of fatty acid synthesis by the addition to an acyl acceptor of two carbons from malonyl-ACP. Catalyzes the first condensation reaction which initiates fatty acid synthesis and may therefore play a role in governing the total rate of fatty acid production. Possesses both acetoacetyl-ACP synthase and acetyl transacylase activities. Its substrate specificity determines the biosynthesis of branched-chain and/or straight-chain of fatty acids.</text>
</comment>
<evidence type="ECO:0000256" key="4">
    <source>
        <dbReference type="ARBA" id="ARBA00022490"/>
    </source>
</evidence>
<dbReference type="GO" id="GO:0004315">
    <property type="term" value="F:3-oxoacyl-[acyl-carrier-protein] synthase activity"/>
    <property type="evidence" value="ECO:0007669"/>
    <property type="project" value="InterPro"/>
</dbReference>
<dbReference type="CDD" id="cd00830">
    <property type="entry name" value="KAS_III"/>
    <property type="match status" value="1"/>
</dbReference>
<keyword evidence="5 13" id="KW-0444">Lipid biosynthesis</keyword>
<evidence type="ECO:0000256" key="2">
    <source>
        <dbReference type="ARBA" id="ARBA00008642"/>
    </source>
</evidence>
<keyword evidence="8 13" id="KW-0443">Lipid metabolism</keyword>
<dbReference type="PANTHER" id="PTHR34069">
    <property type="entry name" value="3-OXOACYL-[ACYL-CARRIER-PROTEIN] SYNTHASE 3"/>
    <property type="match status" value="1"/>
</dbReference>
<evidence type="ECO:0000256" key="8">
    <source>
        <dbReference type="ARBA" id="ARBA00023098"/>
    </source>
</evidence>
<dbReference type="NCBIfam" id="NF006829">
    <property type="entry name" value="PRK09352.1"/>
    <property type="match status" value="1"/>
</dbReference>
<dbReference type="KEGG" id="des:DSOUD_2034"/>
<evidence type="ECO:0000256" key="13">
    <source>
        <dbReference type="HAMAP-Rule" id="MF_01815"/>
    </source>
</evidence>
<name>A0A0M4D323_9BACT</name>
<dbReference type="Gene3D" id="3.40.47.10">
    <property type="match status" value="1"/>
</dbReference>
<dbReference type="InterPro" id="IPR016039">
    <property type="entry name" value="Thiolase-like"/>
</dbReference>
<evidence type="ECO:0000256" key="6">
    <source>
        <dbReference type="ARBA" id="ARBA00022679"/>
    </source>
</evidence>
<feature type="active site" evidence="13">
    <location>
        <position position="113"/>
    </location>
</feature>
<comment type="similarity">
    <text evidence="2 13">Belongs to the thiolase-like superfamily. FabH family.</text>
</comment>